<name>A0ABQ7CGR8_BRACR</name>
<accession>A0ABQ7CGR8</accession>
<evidence type="ECO:0008006" key="3">
    <source>
        <dbReference type="Google" id="ProtNLM"/>
    </source>
</evidence>
<organism evidence="1 2">
    <name type="scientific">Brassica cretica</name>
    <name type="common">Mustard</name>
    <dbReference type="NCBI Taxonomy" id="69181"/>
    <lineage>
        <taxon>Eukaryota</taxon>
        <taxon>Viridiplantae</taxon>
        <taxon>Streptophyta</taxon>
        <taxon>Embryophyta</taxon>
        <taxon>Tracheophyta</taxon>
        <taxon>Spermatophyta</taxon>
        <taxon>Magnoliopsida</taxon>
        <taxon>eudicotyledons</taxon>
        <taxon>Gunneridae</taxon>
        <taxon>Pentapetalae</taxon>
        <taxon>rosids</taxon>
        <taxon>malvids</taxon>
        <taxon>Brassicales</taxon>
        <taxon>Brassicaceae</taxon>
        <taxon>Brassiceae</taxon>
        <taxon>Brassica</taxon>
    </lineage>
</organism>
<dbReference type="Proteomes" id="UP000266723">
    <property type="component" value="Unassembled WGS sequence"/>
</dbReference>
<keyword evidence="2" id="KW-1185">Reference proteome</keyword>
<protein>
    <recommendedName>
        <fullName evidence="3">Secreted protein</fullName>
    </recommendedName>
</protein>
<comment type="caution">
    <text evidence="1">The sequence shown here is derived from an EMBL/GenBank/DDBJ whole genome shotgun (WGS) entry which is preliminary data.</text>
</comment>
<gene>
    <name evidence="1" type="ORF">DY000_02007493</name>
</gene>
<evidence type="ECO:0000313" key="1">
    <source>
        <dbReference type="EMBL" id="KAF3550905.1"/>
    </source>
</evidence>
<reference evidence="1 2" key="1">
    <citation type="journal article" date="2020" name="BMC Genomics">
        <title>Intraspecific diversification of the crop wild relative Brassica cretica Lam. using demographic model selection.</title>
        <authorList>
            <person name="Kioukis A."/>
            <person name="Michalopoulou V.A."/>
            <person name="Briers L."/>
            <person name="Pirintsos S."/>
            <person name="Studholme D.J."/>
            <person name="Pavlidis P."/>
            <person name="Sarris P.F."/>
        </authorList>
    </citation>
    <scope>NUCLEOTIDE SEQUENCE [LARGE SCALE GENOMIC DNA]</scope>
    <source>
        <strain evidence="2">cv. PFS-1207/04</strain>
    </source>
</reference>
<dbReference type="EMBL" id="QGKV02000832">
    <property type="protein sequence ID" value="KAF3550905.1"/>
    <property type="molecule type" value="Genomic_DNA"/>
</dbReference>
<evidence type="ECO:0000313" key="2">
    <source>
        <dbReference type="Proteomes" id="UP000266723"/>
    </source>
</evidence>
<sequence>MACILLSSVSFLLMYSGKFRFHSGSSGLLFEDPGRWIRGGPYPRACPIGSPNPSCSKVPAAGGIRFSEVEWPSGGVRVLGFPGLSVYSFCGWIGVLRGPCIPRPDRALGNSGVLKALRFKGFDVLP</sequence>
<proteinExistence type="predicted"/>